<dbReference type="InterPro" id="IPR027372">
    <property type="entry name" value="Phytase-like_dom"/>
</dbReference>
<dbReference type="SUPFAM" id="SSF63829">
    <property type="entry name" value="Calcium-dependent phosphotriesterase"/>
    <property type="match status" value="1"/>
</dbReference>
<feature type="domain" description="Phytase-like" evidence="1">
    <location>
        <begin position="83"/>
        <end position="454"/>
    </location>
</feature>
<dbReference type="PANTHER" id="PTHR37957:SF1">
    <property type="entry name" value="PHYTASE-LIKE DOMAIN-CONTAINING PROTEIN"/>
    <property type="match status" value="1"/>
</dbReference>
<dbReference type="EMBL" id="QUNG01000001">
    <property type="protein sequence ID" value="REG86944.1"/>
    <property type="molecule type" value="Genomic_DNA"/>
</dbReference>
<evidence type="ECO:0000313" key="2">
    <source>
        <dbReference type="EMBL" id="REG86944.1"/>
    </source>
</evidence>
<accession>A0A3E0DWQ3</accession>
<name>A0A3E0DWQ3_9GAMM</name>
<dbReference type="Pfam" id="PF13449">
    <property type="entry name" value="Phytase-like"/>
    <property type="match status" value="1"/>
</dbReference>
<protein>
    <recommendedName>
        <fullName evidence="1">Phytase-like domain-containing protein</fullName>
    </recommendedName>
</protein>
<reference evidence="2 3" key="1">
    <citation type="submission" date="2018-08" db="EMBL/GenBank/DDBJ databases">
        <title>Genomic Encyclopedia of Type Strains, Phase III (KMG-III): the genomes of soil and plant-associated and newly described type strains.</title>
        <authorList>
            <person name="Whitman W."/>
        </authorList>
    </citation>
    <scope>NUCLEOTIDE SEQUENCE [LARGE SCALE GENOMIC DNA]</scope>
    <source>
        <strain evidence="2 3">CECT 7375</strain>
    </source>
</reference>
<proteinExistence type="predicted"/>
<evidence type="ECO:0000259" key="1">
    <source>
        <dbReference type="Pfam" id="PF13449"/>
    </source>
</evidence>
<dbReference type="Proteomes" id="UP000256542">
    <property type="component" value="Unassembled WGS sequence"/>
</dbReference>
<evidence type="ECO:0000313" key="3">
    <source>
        <dbReference type="Proteomes" id="UP000256542"/>
    </source>
</evidence>
<gene>
    <name evidence="2" type="ORF">DFP81_101514</name>
</gene>
<comment type="caution">
    <text evidence="2">The sequence shown here is derived from an EMBL/GenBank/DDBJ whole genome shotgun (WGS) entry which is preliminary data.</text>
</comment>
<dbReference type="PANTHER" id="PTHR37957">
    <property type="entry name" value="BLR7070 PROTEIN"/>
    <property type="match status" value="1"/>
</dbReference>
<organism evidence="2 3">
    <name type="scientific">Marinomonas pollencensis</name>
    <dbReference type="NCBI Taxonomy" id="491954"/>
    <lineage>
        <taxon>Bacteria</taxon>
        <taxon>Pseudomonadati</taxon>
        <taxon>Pseudomonadota</taxon>
        <taxon>Gammaproteobacteria</taxon>
        <taxon>Oceanospirillales</taxon>
        <taxon>Oceanospirillaceae</taxon>
        <taxon>Marinomonas</taxon>
    </lineage>
</organism>
<dbReference type="AlphaFoldDB" id="A0A3E0DWQ3"/>
<keyword evidence="3" id="KW-1185">Reference proteome</keyword>
<sequence>MQGVEGVFVSSLKQRDGKMSYKICLVSVVSVGVLVGCAANSSSTEPRSFVDAVPKTGSPLPYQVLRNDLQDVRTGKAFEIRNGGYGSAMTGHPDHPNQFYALTDRGPNATYTGALGKGKMFPVADYTPRIGLFEVQADGSIKQLETILLRRPDASLITGLPNSSALGGTGETPYDAQGNAILEDPSQPYNKQTNPIKLDDYGLDGEGLVAMKDGTFWVSDEYGPHLVHYDSNGVEIGRINAFKNDPRVTYHLPAVLQNRRANRGMEGLAVTPDNSTLVGIMQSTLANPNKAAQKSDVTRIVSVRLDNGQTEQYLYRQEKAQNSNSELAALSGHEFLVDERDGGFMFGGLSGQANPNVQKQVYRIDLNSGTPLSSVALSASVTRDAKLGLMIDGLTLEQYVGQEGWSALAKKGIKPVSKTLVVDVAKRLDYPHDKMEGLWVIDQHHLGVLNDDDFATWSTQGKLEQKYLDQKRVDDNRLYVLNVDLSTASQ</sequence>